<evidence type="ECO:0000313" key="14">
    <source>
        <dbReference type="EMBL" id="CUV10670.1"/>
    </source>
</evidence>
<gene>
    <name evidence="14" type="ORF">MGWOODY_Mmi958</name>
</gene>
<dbReference type="EC" id="1.14.15.3" evidence="14"/>
<feature type="transmembrane region" description="Helical" evidence="12">
    <location>
        <begin position="248"/>
        <end position="265"/>
    </location>
</feature>
<comment type="similarity">
    <text evidence="2">Belongs to the fatty acid desaturase type 1 family. AlkB subfamily.</text>
</comment>
<accession>A0A160VID5</accession>
<keyword evidence="7 12" id="KW-1133">Transmembrane helix</keyword>
<evidence type="ECO:0000256" key="7">
    <source>
        <dbReference type="ARBA" id="ARBA00022989"/>
    </source>
</evidence>
<keyword evidence="8 14" id="KW-0560">Oxidoreductase</keyword>
<keyword evidence="6" id="KW-0479">Metal-binding</keyword>
<feature type="transmembrane region" description="Helical" evidence="12">
    <location>
        <begin position="31"/>
        <end position="51"/>
    </location>
</feature>
<feature type="domain" description="Fatty acid desaturase" evidence="13">
    <location>
        <begin position="34"/>
        <end position="252"/>
    </location>
</feature>
<proteinExistence type="inferred from homology"/>
<evidence type="ECO:0000256" key="5">
    <source>
        <dbReference type="ARBA" id="ARBA00022692"/>
    </source>
</evidence>
<dbReference type="GO" id="GO:0004497">
    <property type="term" value="F:monooxygenase activity"/>
    <property type="evidence" value="ECO:0007669"/>
    <property type="project" value="UniProtKB-KW"/>
</dbReference>
<evidence type="ECO:0000256" key="12">
    <source>
        <dbReference type="SAM" id="Phobius"/>
    </source>
</evidence>
<evidence type="ECO:0000256" key="1">
    <source>
        <dbReference type="ARBA" id="ARBA00004429"/>
    </source>
</evidence>
<keyword evidence="11 12" id="KW-0472">Membrane</keyword>
<organism evidence="14">
    <name type="scientific">hydrothermal vent metagenome</name>
    <dbReference type="NCBI Taxonomy" id="652676"/>
    <lineage>
        <taxon>unclassified sequences</taxon>
        <taxon>metagenomes</taxon>
        <taxon>ecological metagenomes</taxon>
    </lineage>
</organism>
<dbReference type="Pfam" id="PF00487">
    <property type="entry name" value="FA_desaturase"/>
    <property type="match status" value="1"/>
</dbReference>
<dbReference type="GO" id="GO:0006629">
    <property type="term" value="P:lipid metabolic process"/>
    <property type="evidence" value="ECO:0007669"/>
    <property type="project" value="InterPro"/>
</dbReference>
<keyword evidence="10 14" id="KW-0503">Monooxygenase</keyword>
<evidence type="ECO:0000256" key="3">
    <source>
        <dbReference type="ARBA" id="ARBA00022475"/>
    </source>
</evidence>
<evidence type="ECO:0000256" key="2">
    <source>
        <dbReference type="ARBA" id="ARBA00010823"/>
    </source>
</evidence>
<dbReference type="EMBL" id="FAXC01000463">
    <property type="protein sequence ID" value="CUV10670.1"/>
    <property type="molecule type" value="Genomic_DNA"/>
</dbReference>
<dbReference type="AlphaFoldDB" id="A0A160VID5"/>
<name>A0A160VID5_9ZZZZ</name>
<protein>
    <submittedName>
        <fullName evidence="14">Alkane-1 monooxygenase</fullName>
        <ecNumber evidence="14">1.14.15.3</ecNumber>
    </submittedName>
</protein>
<dbReference type="CDD" id="cd03512">
    <property type="entry name" value="Alkane-hydroxylase"/>
    <property type="match status" value="1"/>
</dbReference>
<evidence type="ECO:0000256" key="8">
    <source>
        <dbReference type="ARBA" id="ARBA00023002"/>
    </source>
</evidence>
<dbReference type="PANTHER" id="PTHR38674">
    <property type="entry name" value="ALKANE 1-MONOOXYGENASE 1"/>
    <property type="match status" value="1"/>
</dbReference>
<keyword evidence="9" id="KW-0408">Iron</keyword>
<sequence>MAGDVSSPIFEQTILALTGLDIALTRNGTELWHLAGYVFAGGLLVGSAATVPGHELVHHKKKPLDWFMGNWMMAFSWDSGFSIEHVQGHHKNVGLSSDPATAKRGEGLYRFFVHSSIQEHRDAWKIERKRLKKRGQYLISYHNNLILGYARSTLITAFIFLISGWNGVFMLLGIAVFAKLFLETVNYMEHYGLVRVPGTPVALHHSWNTNKLVSSLLLYNLTRHSHHHEQGSFEFWKLRPKANAPEMPYGYLSTLYLVVFFPGLYRRMMEPKLEHWLDHYATEDERKLALASN</sequence>
<evidence type="ECO:0000259" key="13">
    <source>
        <dbReference type="Pfam" id="PF00487"/>
    </source>
</evidence>
<evidence type="ECO:0000256" key="6">
    <source>
        <dbReference type="ARBA" id="ARBA00022723"/>
    </source>
</evidence>
<dbReference type="InterPro" id="IPR033885">
    <property type="entry name" value="AlkB/XylM"/>
</dbReference>
<reference evidence="14" key="1">
    <citation type="submission" date="2015-10" db="EMBL/GenBank/DDBJ databases">
        <authorList>
            <person name="Gilbert D.G."/>
        </authorList>
    </citation>
    <scope>NUCLEOTIDE SEQUENCE</scope>
</reference>
<evidence type="ECO:0000256" key="10">
    <source>
        <dbReference type="ARBA" id="ARBA00023033"/>
    </source>
</evidence>
<keyword evidence="4" id="KW-0997">Cell inner membrane</keyword>
<feature type="transmembrane region" description="Helical" evidence="12">
    <location>
        <begin position="154"/>
        <end position="178"/>
    </location>
</feature>
<keyword evidence="5 12" id="KW-0812">Transmembrane</keyword>
<dbReference type="GO" id="GO:0005886">
    <property type="term" value="C:plasma membrane"/>
    <property type="evidence" value="ECO:0007669"/>
    <property type="project" value="UniProtKB-SubCell"/>
</dbReference>
<dbReference type="InterPro" id="IPR005804">
    <property type="entry name" value="FA_desaturase_dom"/>
</dbReference>
<evidence type="ECO:0000256" key="4">
    <source>
        <dbReference type="ARBA" id="ARBA00022519"/>
    </source>
</evidence>
<comment type="subcellular location">
    <subcellularLocation>
        <location evidence="1">Cell inner membrane</location>
        <topology evidence="1">Multi-pass membrane protein</topology>
    </subcellularLocation>
</comment>
<dbReference type="GO" id="GO:0046872">
    <property type="term" value="F:metal ion binding"/>
    <property type="evidence" value="ECO:0007669"/>
    <property type="project" value="UniProtKB-KW"/>
</dbReference>
<evidence type="ECO:0000256" key="9">
    <source>
        <dbReference type="ARBA" id="ARBA00023004"/>
    </source>
</evidence>
<keyword evidence="3" id="KW-1003">Cell membrane</keyword>
<evidence type="ECO:0000256" key="11">
    <source>
        <dbReference type="ARBA" id="ARBA00023136"/>
    </source>
</evidence>
<dbReference type="PANTHER" id="PTHR38674:SF1">
    <property type="entry name" value="ALKANE 1-MONOOXYGENASE 1"/>
    <property type="match status" value="1"/>
</dbReference>